<name>A0A1G7NI64_9ACTN</name>
<dbReference type="InterPro" id="IPR014284">
    <property type="entry name" value="RNA_pol_sigma-70_dom"/>
</dbReference>
<evidence type="ECO:0000313" key="8">
    <source>
        <dbReference type="EMBL" id="SDF73785.1"/>
    </source>
</evidence>
<dbReference type="InterPro" id="IPR013324">
    <property type="entry name" value="RNA_pol_sigma_r3/r4-like"/>
</dbReference>
<feature type="domain" description="RNA polymerase sigma-70 region 2" evidence="6">
    <location>
        <begin position="33"/>
        <end position="101"/>
    </location>
</feature>
<keyword evidence="4" id="KW-0804">Transcription</keyword>
<dbReference type="GO" id="GO:0003677">
    <property type="term" value="F:DNA binding"/>
    <property type="evidence" value="ECO:0007669"/>
    <property type="project" value="InterPro"/>
</dbReference>
<feature type="region of interest" description="Disordered" evidence="5">
    <location>
        <begin position="198"/>
        <end position="244"/>
    </location>
</feature>
<dbReference type="InterPro" id="IPR036388">
    <property type="entry name" value="WH-like_DNA-bd_sf"/>
</dbReference>
<dbReference type="InterPro" id="IPR007627">
    <property type="entry name" value="RNA_pol_sigma70_r2"/>
</dbReference>
<dbReference type="Pfam" id="PF08281">
    <property type="entry name" value="Sigma70_r4_2"/>
    <property type="match status" value="1"/>
</dbReference>
<organism evidence="8 9">
    <name type="scientific">Streptomyces griseoaurantiacus</name>
    <dbReference type="NCBI Taxonomy" id="68213"/>
    <lineage>
        <taxon>Bacteria</taxon>
        <taxon>Bacillati</taxon>
        <taxon>Actinomycetota</taxon>
        <taxon>Actinomycetes</taxon>
        <taxon>Kitasatosporales</taxon>
        <taxon>Streptomycetaceae</taxon>
        <taxon>Streptomyces</taxon>
        <taxon>Streptomyces aurantiacus group</taxon>
    </lineage>
</organism>
<evidence type="ECO:0000313" key="9">
    <source>
        <dbReference type="Proteomes" id="UP000198614"/>
    </source>
</evidence>
<dbReference type="PANTHER" id="PTHR43133:SF25">
    <property type="entry name" value="RNA POLYMERASE SIGMA FACTOR RFAY-RELATED"/>
    <property type="match status" value="1"/>
</dbReference>
<evidence type="ECO:0000256" key="1">
    <source>
        <dbReference type="ARBA" id="ARBA00010641"/>
    </source>
</evidence>
<dbReference type="InterPro" id="IPR039425">
    <property type="entry name" value="RNA_pol_sigma-70-like"/>
</dbReference>
<evidence type="ECO:0000259" key="7">
    <source>
        <dbReference type="Pfam" id="PF08281"/>
    </source>
</evidence>
<dbReference type="SUPFAM" id="SSF88659">
    <property type="entry name" value="Sigma3 and sigma4 domains of RNA polymerase sigma factors"/>
    <property type="match status" value="1"/>
</dbReference>
<dbReference type="Pfam" id="PF04542">
    <property type="entry name" value="Sigma70_r2"/>
    <property type="match status" value="1"/>
</dbReference>
<dbReference type="EMBL" id="FNAX01000010">
    <property type="protein sequence ID" value="SDF73785.1"/>
    <property type="molecule type" value="Genomic_DNA"/>
</dbReference>
<dbReference type="GO" id="GO:0016987">
    <property type="term" value="F:sigma factor activity"/>
    <property type="evidence" value="ECO:0007669"/>
    <property type="project" value="UniProtKB-KW"/>
</dbReference>
<evidence type="ECO:0000256" key="2">
    <source>
        <dbReference type="ARBA" id="ARBA00023015"/>
    </source>
</evidence>
<dbReference type="InterPro" id="IPR013325">
    <property type="entry name" value="RNA_pol_sigma_r2"/>
</dbReference>
<dbReference type="GO" id="GO:0006352">
    <property type="term" value="P:DNA-templated transcription initiation"/>
    <property type="evidence" value="ECO:0007669"/>
    <property type="project" value="InterPro"/>
</dbReference>
<dbReference type="AlphaFoldDB" id="A0A1G7NI64"/>
<dbReference type="InterPro" id="IPR013249">
    <property type="entry name" value="RNA_pol_sigma70_r4_t2"/>
</dbReference>
<dbReference type="Proteomes" id="UP000198614">
    <property type="component" value="Unassembled WGS sequence"/>
</dbReference>
<keyword evidence="2" id="KW-0805">Transcription regulation</keyword>
<dbReference type="PANTHER" id="PTHR43133">
    <property type="entry name" value="RNA POLYMERASE ECF-TYPE SIGMA FACTO"/>
    <property type="match status" value="1"/>
</dbReference>
<comment type="similarity">
    <text evidence="1">Belongs to the sigma-70 factor family. ECF subfamily.</text>
</comment>
<dbReference type="SUPFAM" id="SSF88946">
    <property type="entry name" value="Sigma2 domain of RNA polymerase sigma factors"/>
    <property type="match status" value="1"/>
</dbReference>
<evidence type="ECO:0000256" key="4">
    <source>
        <dbReference type="ARBA" id="ARBA00023163"/>
    </source>
</evidence>
<dbReference type="NCBIfam" id="TIGR02937">
    <property type="entry name" value="sigma70-ECF"/>
    <property type="match status" value="1"/>
</dbReference>
<dbReference type="Gene3D" id="1.10.10.10">
    <property type="entry name" value="Winged helix-like DNA-binding domain superfamily/Winged helix DNA-binding domain"/>
    <property type="match status" value="1"/>
</dbReference>
<protein>
    <submittedName>
        <fullName evidence="8">RNA polymerase sigma-70 factor, ECF subfamily</fullName>
    </submittedName>
</protein>
<keyword evidence="3" id="KW-0731">Sigma factor</keyword>
<gene>
    <name evidence="8" type="ORF">SAMN05216260_110185</name>
</gene>
<feature type="compositionally biased region" description="Basic and acidic residues" evidence="5">
    <location>
        <begin position="198"/>
        <end position="215"/>
    </location>
</feature>
<feature type="domain" description="RNA polymerase sigma factor 70 region 4 type 2" evidence="7">
    <location>
        <begin position="135"/>
        <end position="185"/>
    </location>
</feature>
<evidence type="ECO:0000259" key="6">
    <source>
        <dbReference type="Pfam" id="PF04542"/>
    </source>
</evidence>
<evidence type="ECO:0000256" key="3">
    <source>
        <dbReference type="ARBA" id="ARBA00023082"/>
    </source>
</evidence>
<evidence type="ECO:0000256" key="5">
    <source>
        <dbReference type="SAM" id="MobiDB-lite"/>
    </source>
</evidence>
<sequence length="244" mass="27095">MRARGGDGPAHDDMSEDLRARLRAGDRDAFAELYEQHARAVHLHAHRLTGDWSAAEEVMADTFLDAWRHRARLEPEGGAVLPWLLGMATNKARNARRGTGRRLAFLSRRPAPEPVPDFAEETAGRLDDARTLGAVREVYGRLRRAEREVLALCVWSGLDYAEAAQALGVPVGTVRSRLSRARARLRRLAEERLAEERLAEERLADESEGRAEGRGEPSPGRGEVRRGDAFAALTLTDFQEGTSR</sequence>
<proteinExistence type="inferred from homology"/>
<dbReference type="Gene3D" id="1.10.1740.10">
    <property type="match status" value="1"/>
</dbReference>
<reference evidence="8 9" key="1">
    <citation type="submission" date="2016-10" db="EMBL/GenBank/DDBJ databases">
        <authorList>
            <person name="de Groot N.N."/>
        </authorList>
    </citation>
    <scope>NUCLEOTIDE SEQUENCE [LARGE SCALE GENOMIC DNA]</scope>
    <source>
        <strain evidence="8 9">CGMCC 4.1859</strain>
    </source>
</reference>
<accession>A0A1G7NI64</accession>